<feature type="transmembrane region" description="Helical" evidence="1">
    <location>
        <begin position="170"/>
        <end position="189"/>
    </location>
</feature>
<keyword evidence="1" id="KW-0472">Membrane</keyword>
<feature type="transmembrane region" description="Helical" evidence="1">
    <location>
        <begin position="45"/>
        <end position="68"/>
    </location>
</feature>
<feature type="transmembrane region" description="Helical" evidence="1">
    <location>
        <begin position="12"/>
        <end position="33"/>
    </location>
</feature>
<proteinExistence type="predicted"/>
<dbReference type="OrthoDB" id="154912at2"/>
<dbReference type="RefSeq" id="WP_095132489.1">
    <property type="nucleotide sequence ID" value="NZ_NIBG01000004.1"/>
</dbReference>
<comment type="caution">
    <text evidence="2">The sequence shown here is derived from an EMBL/GenBank/DDBJ whole genome shotgun (WGS) entry which is preliminary data.</text>
</comment>
<sequence>MNLTFRNVVRLILGLFLYALGIALTVQANLGVAPWDAFHQGLSNMIGITFGQASIVVGLIIVFFNIILSEKVGIATILNMFLIGLFIDMIFGSGIIQKSNSIPIGFMMLITGMFVIAIATWLYVGAGLGSGPRDGLMVALTRKTNHTVGLIRSLIELTALILGASLGGQIGIGTAILAFCIGPIVQITFKLLKFNIREVEHTYIVRSKASQ</sequence>
<feature type="transmembrane region" description="Helical" evidence="1">
    <location>
        <begin position="145"/>
        <end position="164"/>
    </location>
</feature>
<dbReference type="PANTHER" id="PTHR40078:SF1">
    <property type="entry name" value="INTEGRAL MEMBRANE PROTEIN"/>
    <property type="match status" value="1"/>
</dbReference>
<dbReference type="PANTHER" id="PTHR40078">
    <property type="entry name" value="INTEGRAL MEMBRANE PROTEIN-RELATED"/>
    <property type="match status" value="1"/>
</dbReference>
<reference evidence="2 3" key="1">
    <citation type="submission" date="2017-06" db="EMBL/GenBank/DDBJ databases">
        <title>Draft genome sequence of anaerobic fermentative bacterium Anaeromicrobium sediminis DY2726D isolated from West Pacific Ocean sediments.</title>
        <authorList>
            <person name="Zeng X."/>
        </authorList>
    </citation>
    <scope>NUCLEOTIDE SEQUENCE [LARGE SCALE GENOMIC DNA]</scope>
    <source>
        <strain evidence="2 3">DY2726D</strain>
    </source>
</reference>
<protein>
    <recommendedName>
        <fullName evidence="4">YitT family protein</fullName>
    </recommendedName>
</protein>
<feature type="transmembrane region" description="Helical" evidence="1">
    <location>
        <begin position="75"/>
        <end position="96"/>
    </location>
</feature>
<keyword evidence="1" id="KW-1133">Transmembrane helix</keyword>
<name>A0A267MKW8_9FIRM</name>
<evidence type="ECO:0000256" key="1">
    <source>
        <dbReference type="SAM" id="Phobius"/>
    </source>
</evidence>
<feature type="transmembrane region" description="Helical" evidence="1">
    <location>
        <begin position="102"/>
        <end position="124"/>
    </location>
</feature>
<dbReference type="Proteomes" id="UP000216024">
    <property type="component" value="Unassembled WGS sequence"/>
</dbReference>
<gene>
    <name evidence="2" type="ORF">CCE28_07345</name>
</gene>
<evidence type="ECO:0000313" key="3">
    <source>
        <dbReference type="Proteomes" id="UP000216024"/>
    </source>
</evidence>
<dbReference type="AlphaFoldDB" id="A0A267MKW8"/>
<dbReference type="InterPro" id="IPR038750">
    <property type="entry name" value="YczE/YyaS-like"/>
</dbReference>
<dbReference type="Pfam" id="PF19700">
    <property type="entry name" value="DUF6198"/>
    <property type="match status" value="1"/>
</dbReference>
<keyword evidence="3" id="KW-1185">Reference proteome</keyword>
<keyword evidence="1" id="KW-0812">Transmembrane</keyword>
<evidence type="ECO:0008006" key="4">
    <source>
        <dbReference type="Google" id="ProtNLM"/>
    </source>
</evidence>
<dbReference type="EMBL" id="NIBG01000004">
    <property type="protein sequence ID" value="PAB60176.1"/>
    <property type="molecule type" value="Genomic_DNA"/>
</dbReference>
<organism evidence="2 3">
    <name type="scientific">Anaeromicrobium sediminis</name>
    <dbReference type="NCBI Taxonomy" id="1478221"/>
    <lineage>
        <taxon>Bacteria</taxon>
        <taxon>Bacillati</taxon>
        <taxon>Bacillota</taxon>
        <taxon>Clostridia</taxon>
        <taxon>Peptostreptococcales</taxon>
        <taxon>Thermotaleaceae</taxon>
        <taxon>Anaeromicrobium</taxon>
    </lineage>
</organism>
<evidence type="ECO:0000313" key="2">
    <source>
        <dbReference type="EMBL" id="PAB60176.1"/>
    </source>
</evidence>
<accession>A0A267MKW8</accession>